<evidence type="ECO:0000256" key="3">
    <source>
        <dbReference type="ARBA" id="ARBA00023224"/>
    </source>
</evidence>
<dbReference type="Gene3D" id="1.10.287.950">
    <property type="entry name" value="Methyl-accepting chemotaxis protein"/>
    <property type="match status" value="1"/>
</dbReference>
<evidence type="ECO:0008006" key="11">
    <source>
        <dbReference type="Google" id="ProtNLM"/>
    </source>
</evidence>
<dbReference type="Proteomes" id="UP000612585">
    <property type="component" value="Unassembled WGS sequence"/>
</dbReference>
<evidence type="ECO:0000256" key="1">
    <source>
        <dbReference type="ARBA" id="ARBA00022692"/>
    </source>
</evidence>
<accession>A0A8J3ZES7</accession>
<name>A0A8J3ZES7_9ACTN</name>
<evidence type="ECO:0000259" key="7">
    <source>
        <dbReference type="PROSITE" id="PS50111"/>
    </source>
</evidence>
<evidence type="ECO:0000256" key="4">
    <source>
        <dbReference type="ARBA" id="ARBA00029447"/>
    </source>
</evidence>
<evidence type="ECO:0000313" key="9">
    <source>
        <dbReference type="EMBL" id="GIJ62581.1"/>
    </source>
</evidence>
<feature type="transmembrane region" description="Helical" evidence="6">
    <location>
        <begin position="12"/>
        <end position="31"/>
    </location>
</feature>
<organism evidence="9 10">
    <name type="scientific">Virgisporangium aurantiacum</name>
    <dbReference type="NCBI Taxonomy" id="175570"/>
    <lineage>
        <taxon>Bacteria</taxon>
        <taxon>Bacillati</taxon>
        <taxon>Actinomycetota</taxon>
        <taxon>Actinomycetes</taxon>
        <taxon>Micromonosporales</taxon>
        <taxon>Micromonosporaceae</taxon>
        <taxon>Virgisporangium</taxon>
    </lineage>
</organism>
<dbReference type="PANTHER" id="PTHR32089:SF112">
    <property type="entry name" value="LYSOZYME-LIKE PROTEIN-RELATED"/>
    <property type="match status" value="1"/>
</dbReference>
<dbReference type="GO" id="GO:0007165">
    <property type="term" value="P:signal transduction"/>
    <property type="evidence" value="ECO:0007669"/>
    <property type="project" value="UniProtKB-KW"/>
</dbReference>
<evidence type="ECO:0000256" key="5">
    <source>
        <dbReference type="PROSITE-ProRule" id="PRU00284"/>
    </source>
</evidence>
<dbReference type="RefSeq" id="WP_204008305.1">
    <property type="nucleotide sequence ID" value="NZ_BOPG01000080.1"/>
</dbReference>
<evidence type="ECO:0000256" key="2">
    <source>
        <dbReference type="ARBA" id="ARBA00022989"/>
    </source>
</evidence>
<dbReference type="PANTHER" id="PTHR32089">
    <property type="entry name" value="METHYL-ACCEPTING CHEMOTAXIS PROTEIN MCPB"/>
    <property type="match status" value="1"/>
</dbReference>
<feature type="domain" description="HAMP" evidence="8">
    <location>
        <begin position="201"/>
        <end position="253"/>
    </location>
</feature>
<comment type="caution">
    <text evidence="9">The sequence shown here is derived from an EMBL/GenBank/DDBJ whole genome shotgun (WGS) entry which is preliminary data.</text>
</comment>
<proteinExistence type="inferred from homology"/>
<keyword evidence="2 6" id="KW-1133">Transmembrane helix</keyword>
<keyword evidence="1 6" id="KW-0812">Transmembrane</keyword>
<feature type="domain" description="Methyl-accepting transducer" evidence="7">
    <location>
        <begin position="258"/>
        <end position="491"/>
    </location>
</feature>
<dbReference type="InterPro" id="IPR003660">
    <property type="entry name" value="HAMP_dom"/>
</dbReference>
<dbReference type="AlphaFoldDB" id="A0A8J3ZES7"/>
<dbReference type="PROSITE" id="PS50885">
    <property type="entry name" value="HAMP"/>
    <property type="match status" value="1"/>
</dbReference>
<gene>
    <name evidence="9" type="ORF">Vau01_100970</name>
</gene>
<evidence type="ECO:0000313" key="10">
    <source>
        <dbReference type="Proteomes" id="UP000612585"/>
    </source>
</evidence>
<dbReference type="PROSITE" id="PS50111">
    <property type="entry name" value="CHEMOTAXIS_TRANSDUC_2"/>
    <property type="match status" value="1"/>
</dbReference>
<evidence type="ECO:0000256" key="6">
    <source>
        <dbReference type="SAM" id="Phobius"/>
    </source>
</evidence>
<dbReference type="EMBL" id="BOPG01000080">
    <property type="protein sequence ID" value="GIJ62581.1"/>
    <property type="molecule type" value="Genomic_DNA"/>
</dbReference>
<sequence>MRNLGVARRLTLLVAVAVVTLGVVVIVGLLAQDKVADQGQELAKLEGAKAALNHLDTRESELKVDAYRSALGHDVVDDVVEDVESVVEAVADVDAAGMPADIAAKFEPIRADVKDFSAFIDAFVRAGVADPASVTGRLDEVQERNNVVDDQLDALHEDLDAAIVAERADMDSTVASGQWTAIVVGVLGLALLIGFAIPLVRSILRPVREVGRVVDALASGDLTQRAAVNSRDEIGRMAAGLDRAMENISASMHSITAHAEQLAGAATELSAVSSEIAYTADTSSAQTSQASTEAAEISRNVATVATGADEMSVSIREISTNTSQAAGVASSAVHEASQATQTVEKLGQSSAEIGNVIKLITSIAEQTNLLALNATIEAARAGDAGKGFAVVASEVKDLAQETARATDDIAARVAAIQDDTESAVGAIRRISDVISDINTYQATIAAAVEEQTATTAEMGRSIAEVTGGSSRIAGHIADVAEASAASVQSVSQAKDASADVARTAEELRGLVKQFHLG</sequence>
<reference evidence="9" key="1">
    <citation type="submission" date="2021-01" db="EMBL/GenBank/DDBJ databases">
        <title>Whole genome shotgun sequence of Virgisporangium aurantiacum NBRC 16421.</title>
        <authorList>
            <person name="Komaki H."/>
            <person name="Tamura T."/>
        </authorList>
    </citation>
    <scope>NUCLEOTIDE SEQUENCE</scope>
    <source>
        <strain evidence="9">NBRC 16421</strain>
    </source>
</reference>
<dbReference type="GO" id="GO:0006935">
    <property type="term" value="P:chemotaxis"/>
    <property type="evidence" value="ECO:0007669"/>
    <property type="project" value="InterPro"/>
</dbReference>
<protein>
    <recommendedName>
        <fullName evidence="11">Methyl-accepting chemotaxis protein</fullName>
    </recommendedName>
</protein>
<dbReference type="SMART" id="SM00283">
    <property type="entry name" value="MA"/>
    <property type="match status" value="1"/>
</dbReference>
<feature type="transmembrane region" description="Helical" evidence="6">
    <location>
        <begin position="179"/>
        <end position="200"/>
    </location>
</feature>
<dbReference type="InterPro" id="IPR004089">
    <property type="entry name" value="MCPsignal_dom"/>
</dbReference>
<evidence type="ECO:0000259" key="8">
    <source>
        <dbReference type="PROSITE" id="PS50885"/>
    </source>
</evidence>
<dbReference type="PRINTS" id="PR00260">
    <property type="entry name" value="CHEMTRNSDUCR"/>
</dbReference>
<dbReference type="InterPro" id="IPR004090">
    <property type="entry name" value="Chemotax_Me-accpt_rcpt"/>
</dbReference>
<dbReference type="GO" id="GO:0016020">
    <property type="term" value="C:membrane"/>
    <property type="evidence" value="ECO:0007669"/>
    <property type="project" value="InterPro"/>
</dbReference>
<dbReference type="GO" id="GO:0004888">
    <property type="term" value="F:transmembrane signaling receptor activity"/>
    <property type="evidence" value="ECO:0007669"/>
    <property type="project" value="InterPro"/>
</dbReference>
<keyword evidence="6" id="KW-0472">Membrane</keyword>
<comment type="similarity">
    <text evidence="4">Belongs to the methyl-accepting chemotaxis (MCP) protein family.</text>
</comment>
<dbReference type="Pfam" id="PF00015">
    <property type="entry name" value="MCPsignal"/>
    <property type="match status" value="1"/>
</dbReference>
<keyword evidence="3 5" id="KW-0807">Transducer</keyword>
<dbReference type="CDD" id="cd06225">
    <property type="entry name" value="HAMP"/>
    <property type="match status" value="1"/>
</dbReference>
<dbReference type="SUPFAM" id="SSF58104">
    <property type="entry name" value="Methyl-accepting chemotaxis protein (MCP) signaling domain"/>
    <property type="match status" value="1"/>
</dbReference>
<dbReference type="SMART" id="SM00304">
    <property type="entry name" value="HAMP"/>
    <property type="match status" value="1"/>
</dbReference>
<dbReference type="Pfam" id="PF00672">
    <property type="entry name" value="HAMP"/>
    <property type="match status" value="1"/>
</dbReference>
<keyword evidence="10" id="KW-1185">Reference proteome</keyword>